<evidence type="ECO:0000259" key="7">
    <source>
        <dbReference type="Pfam" id="PF10277"/>
    </source>
</evidence>
<feature type="transmembrane region" description="Helical" evidence="6">
    <location>
        <begin position="88"/>
        <end position="108"/>
    </location>
</feature>
<comment type="similarity">
    <text evidence="2">Belongs to the DRAM/TMEM150 family.</text>
</comment>
<dbReference type="InterPro" id="IPR050911">
    <property type="entry name" value="DRAM/TMEM150_Autophagy_Mod"/>
</dbReference>
<reference evidence="8" key="3">
    <citation type="submission" date="2025-09" db="UniProtKB">
        <authorList>
            <consortium name="Ensembl"/>
        </authorList>
    </citation>
    <scope>IDENTIFICATION</scope>
</reference>
<evidence type="ECO:0000256" key="2">
    <source>
        <dbReference type="ARBA" id="ARBA00006565"/>
    </source>
</evidence>
<dbReference type="OMA" id="SEWCLAF"/>
<dbReference type="Proteomes" id="UP000007875">
    <property type="component" value="Unassembled WGS sequence"/>
</dbReference>
<feature type="transmembrane region" description="Helical" evidence="6">
    <location>
        <begin position="120"/>
        <end position="142"/>
    </location>
</feature>
<evidence type="ECO:0000256" key="3">
    <source>
        <dbReference type="ARBA" id="ARBA00022692"/>
    </source>
</evidence>
<evidence type="ECO:0000313" key="9">
    <source>
        <dbReference type="Proteomes" id="UP000007875"/>
    </source>
</evidence>
<dbReference type="FunCoup" id="H2Z5I8">
    <property type="interactions" value="14"/>
</dbReference>
<name>H2Z5I8_CIOSA</name>
<dbReference type="HOGENOM" id="CLU_059992_2_2_1"/>
<dbReference type="AlphaFoldDB" id="H2Z5I8"/>
<feature type="domain" description="CWH43-like N-terminal" evidence="7">
    <location>
        <begin position="9"/>
        <end position="227"/>
    </location>
</feature>
<keyword evidence="5 6" id="KW-0472">Membrane</keyword>
<evidence type="ECO:0000256" key="5">
    <source>
        <dbReference type="ARBA" id="ARBA00023136"/>
    </source>
</evidence>
<evidence type="ECO:0000313" key="8">
    <source>
        <dbReference type="Ensembl" id="ENSCSAVP00000012850.1"/>
    </source>
</evidence>
<organism evidence="8 9">
    <name type="scientific">Ciona savignyi</name>
    <name type="common">Pacific transparent sea squirt</name>
    <dbReference type="NCBI Taxonomy" id="51511"/>
    <lineage>
        <taxon>Eukaryota</taxon>
        <taxon>Metazoa</taxon>
        <taxon>Chordata</taxon>
        <taxon>Tunicata</taxon>
        <taxon>Ascidiacea</taxon>
        <taxon>Phlebobranchia</taxon>
        <taxon>Cionidae</taxon>
        <taxon>Ciona</taxon>
    </lineage>
</organism>
<dbReference type="InParanoid" id="H2Z5I8"/>
<feature type="transmembrane region" description="Helical" evidence="6">
    <location>
        <begin position="197"/>
        <end position="222"/>
    </location>
</feature>
<evidence type="ECO:0000256" key="4">
    <source>
        <dbReference type="ARBA" id="ARBA00022989"/>
    </source>
</evidence>
<feature type="transmembrane region" description="Helical" evidence="6">
    <location>
        <begin position="12"/>
        <end position="31"/>
    </location>
</feature>
<feature type="transmembrane region" description="Helical" evidence="6">
    <location>
        <begin position="154"/>
        <end position="177"/>
    </location>
</feature>
<dbReference type="Pfam" id="PF10277">
    <property type="entry name" value="Frag1"/>
    <property type="match status" value="1"/>
</dbReference>
<evidence type="ECO:0000256" key="1">
    <source>
        <dbReference type="ARBA" id="ARBA00004127"/>
    </source>
</evidence>
<proteinExistence type="inferred from homology"/>
<keyword evidence="9" id="KW-1185">Reference proteome</keyword>
<dbReference type="GO" id="GO:0012505">
    <property type="term" value="C:endomembrane system"/>
    <property type="evidence" value="ECO:0007669"/>
    <property type="project" value="UniProtKB-SubCell"/>
</dbReference>
<dbReference type="GeneTree" id="ENSGT01030000234578"/>
<keyword evidence="3 6" id="KW-0812">Transmembrane</keyword>
<reference evidence="8" key="2">
    <citation type="submission" date="2025-08" db="UniProtKB">
        <authorList>
            <consortium name="Ensembl"/>
        </authorList>
    </citation>
    <scope>IDENTIFICATION</scope>
</reference>
<dbReference type="Ensembl" id="ENSCSAVT00000012999.1">
    <property type="protein sequence ID" value="ENSCSAVP00000012850.1"/>
    <property type="gene ID" value="ENSCSAVG00000007544.1"/>
</dbReference>
<comment type="subcellular location">
    <subcellularLocation>
        <location evidence="1">Endomembrane system</location>
        <topology evidence="1">Multi-pass membrane protein</topology>
    </subcellularLocation>
</comment>
<accession>H2Z5I8</accession>
<dbReference type="InterPro" id="IPR019402">
    <property type="entry name" value="CWH43_N"/>
</dbReference>
<protein>
    <recommendedName>
        <fullName evidence="7">CWH43-like N-terminal domain-containing protein</fullName>
    </recommendedName>
</protein>
<dbReference type="PANTHER" id="PTHR21324">
    <property type="entry name" value="FASTING-INDUCIBLE INTEGRAL MEMBRANE PROTEIN TM6P1-RELATED"/>
    <property type="match status" value="1"/>
</dbReference>
<feature type="transmembrane region" description="Helical" evidence="6">
    <location>
        <begin position="56"/>
        <end position="76"/>
    </location>
</feature>
<dbReference type="eggNOG" id="KOG4320">
    <property type="taxonomic scope" value="Eukaryota"/>
</dbReference>
<keyword evidence="4 6" id="KW-1133">Transmembrane helix</keyword>
<sequence length="242" mass="27345">MEFWFQRGMAFLPVFLVVWTYLTFTVSYIIAVSRGDVDPGFPYISDTGARRPESSIFGQMLNISAVAALACLYIRYKQQWEKFNTVNRLNKFAMFLSVLICLGISLVANFQETSVFSVHILGAMLAFGLGTLYAFIQTFITYKMHPEVNGRHIVYARLVVSIFALTAFLGGFIATAFTTQDSAGHIKFHWKPGEPGYAAHLASTIFEWLLAGSFLAFFFSFIRDFQQISIQANTHLHFGTLY</sequence>
<evidence type="ECO:0000256" key="6">
    <source>
        <dbReference type="SAM" id="Phobius"/>
    </source>
</evidence>
<dbReference type="PANTHER" id="PTHR21324:SF18">
    <property type="entry name" value="DNA DAMAGE-REGULATED AUTOPHAGY MODULATOR PROTEIN 1-LIKE"/>
    <property type="match status" value="1"/>
</dbReference>
<reference evidence="9" key="1">
    <citation type="submission" date="2003-08" db="EMBL/GenBank/DDBJ databases">
        <authorList>
            <person name="Birren B."/>
            <person name="Nusbaum C."/>
            <person name="Abebe A."/>
            <person name="Abouelleil A."/>
            <person name="Adekoya E."/>
            <person name="Ait-zahra M."/>
            <person name="Allen N."/>
            <person name="Allen T."/>
            <person name="An P."/>
            <person name="Anderson M."/>
            <person name="Anderson S."/>
            <person name="Arachchi H."/>
            <person name="Armbruster J."/>
            <person name="Bachantsang P."/>
            <person name="Baldwin J."/>
            <person name="Barry A."/>
            <person name="Bayul T."/>
            <person name="Blitshsteyn B."/>
            <person name="Bloom T."/>
            <person name="Blye J."/>
            <person name="Boguslavskiy L."/>
            <person name="Borowsky M."/>
            <person name="Boukhgalter B."/>
            <person name="Brunache A."/>
            <person name="Butler J."/>
            <person name="Calixte N."/>
            <person name="Calvo S."/>
            <person name="Camarata J."/>
            <person name="Campo K."/>
            <person name="Chang J."/>
            <person name="Cheshatsang Y."/>
            <person name="Citroen M."/>
            <person name="Collymore A."/>
            <person name="Considine T."/>
            <person name="Cook A."/>
            <person name="Cooke P."/>
            <person name="Corum B."/>
            <person name="Cuomo C."/>
            <person name="David R."/>
            <person name="Dawoe T."/>
            <person name="Degray S."/>
            <person name="Dodge S."/>
            <person name="Dooley K."/>
            <person name="Dorje P."/>
            <person name="Dorjee K."/>
            <person name="Dorris L."/>
            <person name="Duffey N."/>
            <person name="Dupes A."/>
            <person name="Elkins T."/>
            <person name="Engels R."/>
            <person name="Erickson J."/>
            <person name="Farina A."/>
            <person name="Faro S."/>
            <person name="Ferreira P."/>
            <person name="Fischer H."/>
            <person name="Fitzgerald M."/>
            <person name="Foley K."/>
            <person name="Gage D."/>
            <person name="Galagan J."/>
            <person name="Gearin G."/>
            <person name="Gnerre S."/>
            <person name="Gnirke A."/>
            <person name="Goyette A."/>
            <person name="Graham J."/>
            <person name="Grandbois E."/>
            <person name="Gyaltsen K."/>
            <person name="Hafez N."/>
            <person name="Hagopian D."/>
            <person name="Hagos B."/>
            <person name="Hall J."/>
            <person name="Hatcher B."/>
            <person name="Heller A."/>
            <person name="Higgins H."/>
            <person name="Honan T."/>
            <person name="Horn A."/>
            <person name="Houde N."/>
            <person name="Hughes L."/>
            <person name="Hulme W."/>
            <person name="Husby E."/>
            <person name="Iliev I."/>
            <person name="Jaffe D."/>
            <person name="Jones C."/>
            <person name="Kamal M."/>
            <person name="Kamat A."/>
            <person name="Kamvysselis M."/>
            <person name="Karlsson E."/>
            <person name="Kells C."/>
            <person name="Kieu A."/>
            <person name="Kisner P."/>
            <person name="Kodira C."/>
            <person name="Kulbokas E."/>
            <person name="Labutti K."/>
            <person name="Lama D."/>
            <person name="Landers T."/>
            <person name="Leger J."/>
            <person name="Levine S."/>
            <person name="Lewis D."/>
            <person name="Lewis T."/>
            <person name="Lindblad-toh K."/>
            <person name="Liu X."/>
            <person name="Lokyitsang T."/>
            <person name="Lokyitsang Y."/>
            <person name="Lucien O."/>
            <person name="Lui A."/>
            <person name="Ma L.J."/>
            <person name="Mabbitt R."/>
            <person name="Macdonald J."/>
            <person name="Maclean C."/>
            <person name="Major J."/>
            <person name="Manning J."/>
            <person name="Marabella R."/>
            <person name="Maru K."/>
            <person name="Matthews C."/>
            <person name="Mauceli E."/>
            <person name="Mccarthy M."/>
            <person name="Mcdonough S."/>
            <person name="Mcghee T."/>
            <person name="Meldrim J."/>
            <person name="Meneus L."/>
            <person name="Mesirov J."/>
            <person name="Mihalev A."/>
            <person name="Mihova T."/>
            <person name="Mikkelsen T."/>
            <person name="Mlenga V."/>
            <person name="Moru K."/>
            <person name="Mozes J."/>
            <person name="Mulrain L."/>
            <person name="Munson G."/>
            <person name="Naylor J."/>
            <person name="Newes C."/>
            <person name="Nguyen C."/>
            <person name="Nguyen N."/>
            <person name="Nguyen T."/>
            <person name="Nicol R."/>
            <person name="Nielsen C."/>
            <person name="Nizzari M."/>
            <person name="Norbu C."/>
            <person name="Norbu N."/>
            <person name="O'donnell P."/>
            <person name="Okoawo O."/>
            <person name="O'leary S."/>
            <person name="Omotosho B."/>
            <person name="O'neill K."/>
            <person name="Osman S."/>
            <person name="Parker S."/>
            <person name="Perrin D."/>
            <person name="Phunkhang P."/>
            <person name="Piqani B."/>
            <person name="Purcell S."/>
            <person name="Rachupka T."/>
            <person name="Ramasamy U."/>
            <person name="Rameau R."/>
            <person name="Ray V."/>
            <person name="Raymond C."/>
            <person name="Retta R."/>
            <person name="Richardson S."/>
            <person name="Rise C."/>
            <person name="Rodriguez J."/>
            <person name="Rogers J."/>
            <person name="Rogov P."/>
            <person name="Rutman M."/>
            <person name="Schupbach R."/>
            <person name="Seaman C."/>
            <person name="Settipalli S."/>
            <person name="Sharpe T."/>
            <person name="Sheridan J."/>
            <person name="Sherpa N."/>
            <person name="Shi J."/>
            <person name="Smirnov S."/>
            <person name="Smith C."/>
            <person name="Sougnez C."/>
            <person name="Spencer B."/>
            <person name="Stalker J."/>
            <person name="Stange-thomann N."/>
            <person name="Stavropoulos S."/>
            <person name="Stetson K."/>
            <person name="Stone C."/>
            <person name="Stone S."/>
            <person name="Stubbs M."/>
            <person name="Talamas J."/>
            <person name="Tchuinga P."/>
            <person name="Tenzing P."/>
            <person name="Tesfaye S."/>
            <person name="Theodore J."/>
            <person name="Thoulutsang Y."/>
            <person name="Topham K."/>
            <person name="Towey S."/>
            <person name="Tsamla T."/>
            <person name="Tsomo N."/>
            <person name="Vallee D."/>
            <person name="Vassiliev H."/>
            <person name="Venkataraman V."/>
            <person name="Vinson J."/>
            <person name="Vo A."/>
            <person name="Wade C."/>
            <person name="Wang S."/>
            <person name="Wangchuk T."/>
            <person name="Wangdi T."/>
            <person name="Whittaker C."/>
            <person name="Wilkinson J."/>
            <person name="Wu Y."/>
            <person name="Wyman D."/>
            <person name="Yadav S."/>
            <person name="Yang S."/>
            <person name="Yang X."/>
            <person name="Yeager S."/>
            <person name="Yee E."/>
            <person name="Young G."/>
            <person name="Zainoun J."/>
            <person name="Zembeck L."/>
            <person name="Zimmer A."/>
            <person name="Zody M."/>
            <person name="Lander E."/>
        </authorList>
    </citation>
    <scope>NUCLEOTIDE SEQUENCE [LARGE SCALE GENOMIC DNA]</scope>
</reference>